<dbReference type="OrthoDB" id="7284485at2"/>
<dbReference type="RefSeq" id="WP_070402131.1">
    <property type="nucleotide sequence ID" value="NZ_BJVW01000002.1"/>
</dbReference>
<name>A0A1D8US78_9PROT</name>
<dbReference type="KEGG" id="kba:A0U89_03595"/>
<keyword evidence="2" id="KW-1185">Reference proteome</keyword>
<evidence type="ECO:0000313" key="2">
    <source>
        <dbReference type="Proteomes" id="UP000179145"/>
    </source>
</evidence>
<accession>A0A1D8US78</accession>
<protein>
    <submittedName>
        <fullName evidence="1">Uncharacterized protein</fullName>
    </submittedName>
</protein>
<evidence type="ECO:0000313" key="1">
    <source>
        <dbReference type="EMBL" id="AOX16357.1"/>
    </source>
</evidence>
<gene>
    <name evidence="1" type="ORF">A0U89_03595</name>
</gene>
<dbReference type="EMBL" id="CP014674">
    <property type="protein sequence ID" value="AOX16357.1"/>
    <property type="molecule type" value="Genomic_DNA"/>
</dbReference>
<dbReference type="AlphaFoldDB" id="A0A1D8US78"/>
<organism evidence="1 2">
    <name type="scientific">Kozakia baliensis</name>
    <dbReference type="NCBI Taxonomy" id="153496"/>
    <lineage>
        <taxon>Bacteria</taxon>
        <taxon>Pseudomonadati</taxon>
        <taxon>Pseudomonadota</taxon>
        <taxon>Alphaproteobacteria</taxon>
        <taxon>Acetobacterales</taxon>
        <taxon>Acetobacteraceae</taxon>
        <taxon>Kozakia</taxon>
    </lineage>
</organism>
<sequence>MSGLTIIIIALAVLGWGAMIGIYFKEHITQWALNRFVPDAKPKRTENTPTFEEALPFRYGASRQTPPTENK</sequence>
<reference evidence="1 2" key="1">
    <citation type="journal article" date="2016" name="Microb. Cell Fact.">
        <title>Dissection of exopolysaccharide biosynthesis in Kozakia baliensis.</title>
        <authorList>
            <person name="Brandt J.U."/>
            <person name="Jakob F."/>
            <person name="Behr J."/>
            <person name="Geissler A.J."/>
            <person name="Vogel R.F."/>
        </authorList>
    </citation>
    <scope>NUCLEOTIDE SEQUENCE [LARGE SCALE GENOMIC DNA]</scope>
    <source>
        <strain evidence="1 2">DSM 14400</strain>
    </source>
</reference>
<proteinExistence type="predicted"/>
<dbReference type="Proteomes" id="UP000179145">
    <property type="component" value="Chromosome"/>
</dbReference>